<name>A0ABP9EEP6_9GAMM</name>
<dbReference type="PANTHER" id="PTHR13136">
    <property type="entry name" value="TESTIS DEVELOPMENT PROTEIN PRTD"/>
    <property type="match status" value="1"/>
</dbReference>
<evidence type="ECO:0000313" key="2">
    <source>
        <dbReference type="EMBL" id="GAA4876688.1"/>
    </source>
</evidence>
<organism evidence="2 3">
    <name type="scientific">Ferrimonas pelagia</name>
    <dbReference type="NCBI Taxonomy" id="1177826"/>
    <lineage>
        <taxon>Bacteria</taxon>
        <taxon>Pseudomonadati</taxon>
        <taxon>Pseudomonadota</taxon>
        <taxon>Gammaproteobacteria</taxon>
        <taxon>Alteromonadales</taxon>
        <taxon>Ferrimonadaceae</taxon>
        <taxon>Ferrimonas</taxon>
    </lineage>
</organism>
<accession>A0ABP9EEP6</accession>
<dbReference type="InterPro" id="IPR026555">
    <property type="entry name" value="NSL3/Tex30"/>
</dbReference>
<proteinExistence type="predicted"/>
<dbReference type="EMBL" id="BAABJZ010000008">
    <property type="protein sequence ID" value="GAA4876688.1"/>
    <property type="molecule type" value="Genomic_DNA"/>
</dbReference>
<reference evidence="3" key="1">
    <citation type="journal article" date="2019" name="Int. J. Syst. Evol. Microbiol.">
        <title>The Global Catalogue of Microorganisms (GCM) 10K type strain sequencing project: providing services to taxonomists for standard genome sequencing and annotation.</title>
        <authorList>
            <consortium name="The Broad Institute Genomics Platform"/>
            <consortium name="The Broad Institute Genome Sequencing Center for Infectious Disease"/>
            <person name="Wu L."/>
            <person name="Ma J."/>
        </authorList>
    </citation>
    <scope>NUCLEOTIDE SEQUENCE [LARGE SCALE GENOMIC DNA]</scope>
    <source>
        <strain evidence="3">JCM 18401</strain>
    </source>
</reference>
<dbReference type="GO" id="GO:0016787">
    <property type="term" value="F:hydrolase activity"/>
    <property type="evidence" value="ECO:0007669"/>
    <property type="project" value="UniProtKB-KW"/>
</dbReference>
<gene>
    <name evidence="2" type="ORF">GCM10023333_07470</name>
</gene>
<protein>
    <submittedName>
        <fullName evidence="2">Alpha/beta fold hydrolase</fullName>
    </submittedName>
</protein>
<dbReference type="Pfam" id="PF20408">
    <property type="entry name" value="Abhydrolase_11"/>
    <property type="match status" value="1"/>
</dbReference>
<dbReference type="SUPFAM" id="SSF53474">
    <property type="entry name" value="alpha/beta-Hydrolases"/>
    <property type="match status" value="1"/>
</dbReference>
<dbReference type="PANTHER" id="PTHR13136:SF11">
    <property type="entry name" value="TESTIS-EXPRESSED PROTEIN 30"/>
    <property type="match status" value="1"/>
</dbReference>
<keyword evidence="2" id="KW-0378">Hydrolase</keyword>
<feature type="domain" description="KANL3/Tex30 alpha/beta hydrolase-like" evidence="1">
    <location>
        <begin position="28"/>
        <end position="216"/>
    </location>
</feature>
<dbReference type="InterPro" id="IPR046879">
    <property type="entry name" value="KANL3/Tex30_Abhydrolase"/>
</dbReference>
<dbReference type="RefSeq" id="WP_345333553.1">
    <property type="nucleotide sequence ID" value="NZ_BAABJZ010000008.1"/>
</dbReference>
<comment type="caution">
    <text evidence="2">The sequence shown here is derived from an EMBL/GenBank/DDBJ whole genome shotgun (WGS) entry which is preliminary data.</text>
</comment>
<dbReference type="Gene3D" id="3.40.50.1820">
    <property type="entry name" value="alpha/beta hydrolase"/>
    <property type="match status" value="1"/>
</dbReference>
<dbReference type="InterPro" id="IPR029058">
    <property type="entry name" value="AB_hydrolase_fold"/>
</dbReference>
<sequence length="225" mass="24977">MILSQVSTDGPSVWPGACRLDGAPQPQIVLLFAHGAGAGMDHDFMQQITEQLAGEQILVVRFEFDYMARARAEGRRRPPERLPKLKECFDRWIEAAKIAHPNAWLGLIGKSMGGRIAALCGGQAECVFALGYPFHPQGKSEPDKWRWQPLQQTTVPITVLQGQRDPFGTQAELAQHTLPPRVSLHWLSDGDHSFVPRKRSGLSQTDLIEQAGRLIRQQLLEGSIA</sequence>
<evidence type="ECO:0000313" key="3">
    <source>
        <dbReference type="Proteomes" id="UP001499988"/>
    </source>
</evidence>
<evidence type="ECO:0000259" key="1">
    <source>
        <dbReference type="Pfam" id="PF20408"/>
    </source>
</evidence>
<keyword evidence="3" id="KW-1185">Reference proteome</keyword>
<dbReference type="Proteomes" id="UP001499988">
    <property type="component" value="Unassembled WGS sequence"/>
</dbReference>